<dbReference type="EMBL" id="AF016485">
    <property type="protein sequence ID" value="AAC82913.1"/>
    <property type="molecule type" value="Genomic_DNA"/>
</dbReference>
<reference evidence="1" key="6">
    <citation type="journal article" date="1993" name="Experientia">
        <title>Identification and analysis of the gas vesicle gene cluster on an unstable plasmid of Halobacterium halobium.</title>
        <authorList>
            <person name="DasSarma S."/>
        </authorList>
    </citation>
    <scope>NUCLEOTIDE SEQUENCE</scope>
    <source>
        <strain evidence="1">NRC-1</strain>
    </source>
</reference>
<sequence length="164" mass="17608">MDVIVGGDLSELIDDRRWDDDLVPGETECEWIGVVVSNDAETHEGGGVCDTPRHLCVGDLVDEVLVQLLFQHADVCRFFGADEGFELLEADLVVIISGGDLLGECVVMSGVLEVLPKRGHEDICSVFPEDCGQCVGPIDEPIGGPKLHALLLGAHNVYNVSQPT</sequence>
<reference evidence="1" key="8">
    <citation type="journal article" date="1993" name="J. Bacteriol.">
        <title>Minimal replication origin of the 200-kilobase Halobacterium plasmid pNRC100.</title>
        <authorList>
            <person name="Ng W.L."/>
            <person name="DasSarma S."/>
        </authorList>
    </citation>
    <scope>NUCLEOTIDE SEQUENCE</scope>
    <source>
        <strain evidence="1">NRC-1</strain>
    </source>
</reference>
<proteinExistence type="predicted"/>
<reference evidence="2" key="18">
    <citation type="journal article" date="2019" name="Microbiol. Resour. Announc.">
        <title>The genome of the Halobacterium salinarum type strain is closely related to that of the laboratory strains NRC-1 and R1.</title>
        <authorList>
            <person name="Pfeiffer F."/>
            <person name="Marchfelder A."/>
            <person name="Habermann B.H."/>
            <person name="Dyall-Smith M."/>
        </authorList>
    </citation>
    <scope>NUCLEOTIDE SEQUENCE</scope>
    <source>
        <strain evidence="2">NRC-1</strain>
        <plasmid evidence="2">pNRC100</plasmid>
    </source>
</reference>
<keyword evidence="1" id="KW-0614">Plasmid</keyword>
<keyword evidence="3" id="KW-1185">Reference proteome</keyword>
<name>O52033_HALSA</name>
<reference evidence="1" key="1">
    <citation type="journal article" date="1987" name="Mol. Microbiol.">
        <title>A plasmid-encoded gas vesicle protein gene in a halophilic archaebacterium.</title>
        <authorList>
            <person name="DasSarma S."/>
            <person name="Damerval T."/>
            <person name="Jones J.G."/>
            <person name="Tandeau de Marsac N."/>
        </authorList>
    </citation>
    <scope>NUCLEOTIDE SEQUENCE</scope>
    <source>
        <strain evidence="1">NRC-1</strain>
    </source>
</reference>
<reference evidence="1 3" key="15">
    <citation type="journal article" date="2000" name="Proc. Natl. Acad. Sci. U.S.A.">
        <title>Genome sequence of Halobacterium species NRC-1.</title>
        <authorList>
            <person name="Ng W.V."/>
            <person name="Kennedy S.P."/>
            <person name="Mahairas G.G."/>
            <person name="Berquist B."/>
            <person name="Pan M."/>
            <person name="Shukla H.D."/>
            <person name="Lasky S.R."/>
            <person name="Baliga N.S."/>
            <person name="Thorsson V."/>
            <person name="Sbrogna J."/>
            <person name="Swartzell S."/>
            <person name="Weir D."/>
            <person name="Hall J."/>
            <person name="Dahl T.A."/>
            <person name="Welti R."/>
            <person name="Goo Y.A."/>
            <person name="Leithauser B."/>
            <person name="Keller K."/>
            <person name="Cruz R."/>
            <person name="Danson M.J."/>
            <person name="Hough D.W."/>
            <person name="Maddocks D.G."/>
            <person name="Jablonski P.E."/>
            <person name="Krebs M.P."/>
            <person name="Angevine C.M."/>
            <person name="Dale H."/>
            <person name="Isenbarger T.A."/>
            <person name="Peck R.F."/>
            <person name="Pohlschroder M."/>
            <person name="Spudich J.L."/>
            <person name="Jung K.W."/>
            <person name="Alam M."/>
            <person name="Freitas T."/>
            <person name="Hou S."/>
            <person name="Daniels C.J."/>
            <person name="Dennis P.P."/>
            <person name="Omer A.D."/>
            <person name="Ebhardt H."/>
            <person name="Lowe T.M."/>
            <person name="Liang P."/>
            <person name="Riley M."/>
            <person name="Hood L."/>
            <person name="DasSarma S."/>
        </authorList>
    </citation>
    <scope>NUCLEOTIDE SEQUENCE [LARGE SCALE GENOMIC DNA]</scope>
    <source>
        <strain evidence="3">ATCC 700922 / JCM 11081 / NRC-1</strain>
        <strain evidence="1">NRC-1</strain>
        <plasmid evidence="3">Plasmid pNRC100</plasmid>
    </source>
</reference>
<reference evidence="1" key="11">
    <citation type="book" date="1995" name="ARCHAEA: A LABORATORY MANUAL - HALOPHILES: 253-255" publisher="Cold Spring Harbor Laboratory Press">
        <title>Natural plasmids and plasmid vectors of halophiles.</title>
        <authorList>
            <person name="DasSarma S."/>
            <person name="Robb F.T."/>
            <person name="Place A.R."/>
            <person name="Sowers K.R."/>
            <person name="Schreier H.J."/>
            <person name="DasSarma S. and Fleischmann"/>
            <person name="E.M."/>
        </authorList>
    </citation>
    <scope>NUCLEOTIDE SEQUENCE</scope>
    <source>
        <strain evidence="1">NRC-1</strain>
        <plasmid evidence="1">pNRC100</plasmid>
    </source>
</reference>
<reference evidence="1" key="2">
    <citation type="journal article" date="1989" name="Nucleic Acids Res.">
        <title>Analysis of insertion mutants reveals two new genes in the pNRC100 gas vesicle gene cluster of Halobacterium halobium.</title>
        <authorList>
            <person name="Jones J.G."/>
            <person name="Hackett N.R."/>
            <person name="Halladay J.T."/>
            <person name="Scothorn D.J."/>
            <person name="Yang C.F."/>
            <person name="Ng W.L."/>
            <person name="DasSarma S."/>
        </authorList>
    </citation>
    <scope>NUCLEOTIDE SEQUENCE</scope>
    <source>
        <strain evidence="1">NRC-1</strain>
    </source>
</reference>
<reference evidence="1" key="9">
    <citation type="journal article" date="1994" name="J. Bacteriol.">
        <title>Wild-type gas vesicle formation requires at least ten genes in the gvp gene cluster of Halobacterium halobium plasmid pNRC100.</title>
        <authorList>
            <person name="DasSarma S."/>
            <person name="Arora P."/>
            <person name="Lin F."/>
            <person name="Molinari E."/>
            <person name="Yin L.R."/>
        </authorList>
    </citation>
    <scope>NUCLEOTIDE SEQUENCE</scope>
    <source>
        <strain evidence="1">NRC-1</strain>
    </source>
</reference>
<dbReference type="KEGG" id="hal:AAC82913.1"/>
<evidence type="ECO:0000313" key="1">
    <source>
        <dbReference type="EMBL" id="AAC82913.1"/>
    </source>
</evidence>
<reference evidence="1" key="5">
    <citation type="journal article" date="1992" name="Gene">
        <title>Genetic transformation of a halophilic archaebacterium with a gas vesicle gene cluster restores its ability to float.</title>
        <authorList>
            <person name="Halladay J.T."/>
            <person name="Ng W.L."/>
            <person name="DasSarma S."/>
        </authorList>
    </citation>
    <scope>NUCLEOTIDE SEQUENCE</scope>
    <source>
        <strain evidence="1">NRC-1</strain>
    </source>
</reference>
<gene>
    <name evidence="2" type="ORF">VNG_7129</name>
</gene>
<organism evidence="1 3">
    <name type="scientific">Halobacterium salinarum (strain ATCC 700922 / JCM 11081 / NRC-1)</name>
    <name type="common">Halobacterium halobium</name>
    <dbReference type="NCBI Taxonomy" id="64091"/>
    <lineage>
        <taxon>Archaea</taxon>
        <taxon>Methanobacteriati</taxon>
        <taxon>Methanobacteriota</taxon>
        <taxon>Stenosarchaea group</taxon>
        <taxon>Halobacteria</taxon>
        <taxon>Halobacteriales</taxon>
        <taxon>Halobacteriaceae</taxon>
        <taxon>Halobacterium</taxon>
        <taxon>Halobacterium salinarum NRC-34001</taxon>
    </lineage>
</organism>
<evidence type="ECO:0000313" key="3">
    <source>
        <dbReference type="Proteomes" id="UP000000554"/>
    </source>
</evidence>
<dbReference type="EMBL" id="BK010830">
    <property type="protein sequence ID" value="DAC79626.1"/>
    <property type="molecule type" value="Genomic_DNA"/>
</dbReference>
<reference evidence="1" key="3">
    <citation type="journal article" date="1991" name="Gene">
        <title>Structure and organization of the gas vesicle gene cluster on the Halobacterium halobium plasmid pNRC100.</title>
        <authorList>
            <person name="Jones J.G."/>
            <person name="Young D.C."/>
            <person name="DasSarma S."/>
        </authorList>
    </citation>
    <scope>NUCLEOTIDE SEQUENCE</scope>
    <source>
        <strain evidence="1">NRC-1</strain>
    </source>
</reference>
<evidence type="ECO:0000313" key="2">
    <source>
        <dbReference type="EMBL" id="DAC79626.1"/>
    </source>
</evidence>
<dbReference type="AlphaFoldDB" id="O52033"/>
<reference evidence="1" key="7">
    <citation type="journal article" date="1993" name="J. Bacteriol.">
        <title>The rightward gas vesicle operon in Halobacterium plasmid pNRC100: identification of the gvpA and gvpC gene products by use of antibody probes and genetic analysis of the region downstream of gvpC.</title>
        <authorList>
            <person name="Halladay J.T."/>
            <person name="Jones J.G."/>
            <person name="Lin F."/>
            <person name="MacDonald A.B."/>
            <person name="DasSarma S."/>
        </authorList>
    </citation>
    <scope>NUCLEOTIDE SEQUENCE</scope>
    <source>
        <strain evidence="1">NRC-1</strain>
    </source>
</reference>
<reference evidence="1 3" key="13">
    <citation type="journal article" date="1998" name="Genome Res.">
        <title>Snapshot of a large dynamic replicon in a halophilic archaeon: megaplasmid or minichromosome?</title>
        <authorList>
            <person name="Ng W.V."/>
            <person name="Ciufo S.A."/>
            <person name="Smith T.M."/>
            <person name="Bumgarner R.E."/>
            <person name="Baskin D."/>
            <person name="Faust J."/>
            <person name="Hall B."/>
            <person name="Loretz C."/>
            <person name="Seto J."/>
            <person name="Slagel J."/>
            <person name="Hood L."/>
            <person name="DasSarma S."/>
        </authorList>
    </citation>
    <scope>NUCLEOTIDE SEQUENCE [LARGE SCALE GENOMIC DNA]</scope>
    <source>
        <strain evidence="3">ATCC 700922 / JCM 11081 / NRC-1</strain>
        <strain evidence="1">NRC-1</strain>
        <plasmid evidence="3">Plasmid pNRC100</plasmid>
    </source>
</reference>
<protein>
    <submittedName>
        <fullName evidence="2">Spurious ORF</fullName>
    </submittedName>
</protein>
<reference evidence="2" key="17">
    <citation type="journal article" date="2015" name="Life">
        <title>A manual curation strategy to improve genome annotation: application to a set of haloarchael genomes.</title>
        <authorList>
            <person name="Pfeiffer F."/>
            <person name="Oesterhelt D."/>
        </authorList>
    </citation>
    <scope>NUCLEOTIDE SEQUENCE</scope>
    <source>
        <strain evidence="2">NRC-1</strain>
        <plasmid evidence="2">pNRC100</plasmid>
    </source>
</reference>
<dbReference type="PIR" id="T08346">
    <property type="entry name" value="T08346"/>
</dbReference>
<reference evidence="1" key="12">
    <citation type="journal article" date="1997" name="FEMS Microbiol. Lett.">
        <title>Genetic analysis of gas vesicle formation in haloarchaea.</title>
        <authorList>
            <person name="DasSarma S."/>
            <person name="Arora P."/>
        </authorList>
    </citation>
    <scope>NUCLEOTIDE SEQUENCE</scope>
    <source>
        <strain evidence="1">NRC-1</strain>
        <plasmid evidence="1">pNRC100</plasmid>
    </source>
</reference>
<reference evidence="1" key="10">
    <citation type="journal article" date="1994" name="Syst. Appl. Microbiol.">
        <title>Large deletions in class III gas vesicle-deficient mutants of Halobacterium halobium.</title>
        <authorList>
            <person name="Ng W.L."/>
            <person name="Arora P."/>
            <person name="DasSarma S."/>
        </authorList>
    </citation>
    <scope>NUCLEOTIDE SEQUENCE</scope>
    <source>
        <strain evidence="1">NRC-1</strain>
        <plasmid evidence="1">pNRC100</plasmid>
    </source>
</reference>
<dbReference type="HOGENOM" id="CLU_1615273_0_0_2"/>
<reference evidence="1" key="4">
    <citation type="journal article" date="1991" name="J. Bacteriol.">
        <title>Structure of the gas vesicle plasmid in Halobacterium halobium inversion isomers, inverted repeats, and insertion sequences.</title>
        <authorList>
            <person name="Ng W.L."/>
            <person name="Kothakota S."/>
            <person name="DasSarma S."/>
        </authorList>
    </citation>
    <scope>NUCLEOTIDE SEQUENCE</scope>
    <source>
        <strain evidence="1">NRC-1</strain>
    </source>
</reference>
<accession>O52033</accession>
<dbReference type="Proteomes" id="UP000000554">
    <property type="component" value="Plasmid pNRC100"/>
</dbReference>
<reference evidence="2" key="16">
    <citation type="journal article" date="2008" name="Genomics">
        <title>Evolution in the laboratory: the genome of Halobacterium salinarum strain R1 compared to that of strain NRC-1.</title>
        <authorList>
            <person name="Pfeiffer F."/>
            <person name="Schuster S.C."/>
            <person name="Broicher A."/>
            <person name="Falb M."/>
            <person name="Palm P."/>
            <person name="Rodewald K."/>
            <person name="Ruepp A."/>
            <person name="Soppa J."/>
            <person name="Tittor J."/>
            <person name="Oesterhelt D."/>
        </authorList>
    </citation>
    <scope>NUCLEOTIDE SEQUENCE</scope>
    <source>
        <strain evidence="2">NRC-1</strain>
        <plasmid evidence="2">pNRC100</plasmid>
    </source>
</reference>
<reference evidence="1" key="14">
    <citation type="submission" date="1998-01" db="EMBL/GenBank/DDBJ databases">
        <authorList>
            <person name="Ng W.L."/>
            <person name="Ciufo S.A."/>
            <person name="Smith T.M."/>
            <person name="Bumgarner R.E."/>
            <person name="Loretz C."/>
            <person name="Baskin D."/>
            <person name="Faust J."/>
            <person name="Seto J."/>
            <person name="Slagel J."/>
            <person name="Hood L."/>
            <person name="DasSarma S."/>
        </authorList>
    </citation>
    <scope>NUCLEOTIDE SEQUENCE</scope>
    <source>
        <strain evidence="1">NRC-1</strain>
        <plasmid evidence="1">pNRC100</plasmid>
    </source>
</reference>
<geneLocation type="plasmid" evidence="1 3">
    <name>pNRC100</name>
</geneLocation>